<sequence length="216" mass="24413">MENNTLPAVINFATNETLFKQVANFFNVSVANVKNQSEVAQENLFDLYEAYKTREKEQLFMYKTVAYAVGTLIILSNLTVVISSGLILRKGQQPKSTYLLLGNVSLADTIIGFSIVFGELIGNSMNSNLLCIFQIGMIVCPTMVSIFSVGLIAVDRYFYILHGLYYQRYFNTTRVRIGILIIWMIGKKQTVNVAFNPSYSRIPASNRMGQYPTYIF</sequence>
<organism evidence="1 2">
    <name type="scientific">Choristoneura fumiferana</name>
    <name type="common">Spruce budworm moth</name>
    <name type="synonym">Archips fumiferana</name>
    <dbReference type="NCBI Taxonomy" id="7141"/>
    <lineage>
        <taxon>Eukaryota</taxon>
        <taxon>Metazoa</taxon>
        <taxon>Ecdysozoa</taxon>
        <taxon>Arthropoda</taxon>
        <taxon>Hexapoda</taxon>
        <taxon>Insecta</taxon>
        <taxon>Pterygota</taxon>
        <taxon>Neoptera</taxon>
        <taxon>Endopterygota</taxon>
        <taxon>Lepidoptera</taxon>
        <taxon>Glossata</taxon>
        <taxon>Ditrysia</taxon>
        <taxon>Tortricoidea</taxon>
        <taxon>Tortricidae</taxon>
        <taxon>Tortricinae</taxon>
        <taxon>Choristoneura</taxon>
    </lineage>
</organism>
<comment type="caution">
    <text evidence="1">The sequence shown here is derived from an EMBL/GenBank/DDBJ whole genome shotgun (WGS) entry which is preliminary data.</text>
</comment>
<gene>
    <name evidence="1" type="ORF">MSG28_006832</name>
</gene>
<keyword evidence="2" id="KW-1185">Reference proteome</keyword>
<reference evidence="1 2" key="1">
    <citation type="journal article" date="2022" name="Genome Biol. Evol.">
        <title>The Spruce Budworm Genome: Reconstructing the Evolutionary History of Antifreeze Proteins.</title>
        <authorList>
            <person name="Beliveau C."/>
            <person name="Gagne P."/>
            <person name="Picq S."/>
            <person name="Vernygora O."/>
            <person name="Keeling C.I."/>
            <person name="Pinkney K."/>
            <person name="Doucet D."/>
            <person name="Wen F."/>
            <person name="Johnston J.S."/>
            <person name="Maaroufi H."/>
            <person name="Boyle B."/>
            <person name="Laroche J."/>
            <person name="Dewar K."/>
            <person name="Juretic N."/>
            <person name="Blackburn G."/>
            <person name="Nisole A."/>
            <person name="Brunet B."/>
            <person name="Brandao M."/>
            <person name="Lumley L."/>
            <person name="Duan J."/>
            <person name="Quan G."/>
            <person name="Lucarotti C.J."/>
            <person name="Roe A.D."/>
            <person name="Sperling F.A.H."/>
            <person name="Levesque R.C."/>
            <person name="Cusson M."/>
        </authorList>
    </citation>
    <scope>NUCLEOTIDE SEQUENCE [LARGE SCALE GENOMIC DNA]</scope>
    <source>
        <strain evidence="1">Glfc:IPQL:Cfum</strain>
    </source>
</reference>
<evidence type="ECO:0000313" key="2">
    <source>
        <dbReference type="Proteomes" id="UP001064048"/>
    </source>
</evidence>
<protein>
    <submittedName>
        <fullName evidence="1">Uncharacterized protein</fullName>
    </submittedName>
</protein>
<proteinExistence type="predicted"/>
<dbReference type="Proteomes" id="UP001064048">
    <property type="component" value="Chromosome 11"/>
</dbReference>
<dbReference type="EMBL" id="CM046111">
    <property type="protein sequence ID" value="KAI8424913.1"/>
    <property type="molecule type" value="Genomic_DNA"/>
</dbReference>
<name>A0ACC0JL89_CHOFU</name>
<accession>A0ACC0JL89</accession>
<evidence type="ECO:0000313" key="1">
    <source>
        <dbReference type="EMBL" id="KAI8424913.1"/>
    </source>
</evidence>